<protein>
    <submittedName>
        <fullName evidence="4">GNAT family N-acetyltransferase</fullName>
        <ecNumber evidence="4">2.3.1.-</ecNumber>
    </submittedName>
</protein>
<evidence type="ECO:0000313" key="5">
    <source>
        <dbReference type="Proteomes" id="UP001596447"/>
    </source>
</evidence>
<dbReference type="EC" id="2.3.1.-" evidence="4"/>
<dbReference type="EMBL" id="JBHTAR010000011">
    <property type="protein sequence ID" value="MFC7199054.1"/>
    <property type="molecule type" value="Genomic_DNA"/>
</dbReference>
<dbReference type="InterPro" id="IPR016181">
    <property type="entry name" value="Acyl_CoA_acyltransferase"/>
</dbReference>
<dbReference type="Proteomes" id="UP001596447">
    <property type="component" value="Unassembled WGS sequence"/>
</dbReference>
<dbReference type="InterPro" id="IPR050680">
    <property type="entry name" value="YpeA/RimI_acetyltransf"/>
</dbReference>
<dbReference type="RefSeq" id="WP_279529001.1">
    <property type="nucleotide sequence ID" value="NZ_CP122312.1"/>
</dbReference>
<accession>A0ABD5Z1I2</accession>
<dbReference type="InterPro" id="IPR000182">
    <property type="entry name" value="GNAT_dom"/>
</dbReference>
<dbReference type="PANTHER" id="PTHR43420:SF12">
    <property type="entry name" value="N-ACETYLTRANSFERASE DOMAIN-CONTAINING PROTEIN"/>
    <property type="match status" value="1"/>
</dbReference>
<evidence type="ECO:0000256" key="2">
    <source>
        <dbReference type="ARBA" id="ARBA00023315"/>
    </source>
</evidence>
<comment type="caution">
    <text evidence="4">The sequence shown here is derived from an EMBL/GenBank/DDBJ whole genome shotgun (WGS) entry which is preliminary data.</text>
</comment>
<dbReference type="Gene3D" id="3.40.630.30">
    <property type="match status" value="1"/>
</dbReference>
<dbReference type="SUPFAM" id="SSF55729">
    <property type="entry name" value="Acyl-CoA N-acyltransferases (Nat)"/>
    <property type="match status" value="1"/>
</dbReference>
<dbReference type="GO" id="GO:0016746">
    <property type="term" value="F:acyltransferase activity"/>
    <property type="evidence" value="ECO:0007669"/>
    <property type="project" value="UniProtKB-KW"/>
</dbReference>
<dbReference type="Pfam" id="PF00583">
    <property type="entry name" value="Acetyltransf_1"/>
    <property type="match status" value="1"/>
</dbReference>
<dbReference type="PROSITE" id="PS51186">
    <property type="entry name" value="GNAT"/>
    <property type="match status" value="1"/>
</dbReference>
<dbReference type="CDD" id="cd04301">
    <property type="entry name" value="NAT_SF"/>
    <property type="match status" value="1"/>
</dbReference>
<organism evidence="4 5">
    <name type="scientific">Halospeciosus flavus</name>
    <dbReference type="NCBI Taxonomy" id="3032283"/>
    <lineage>
        <taxon>Archaea</taxon>
        <taxon>Methanobacteriati</taxon>
        <taxon>Methanobacteriota</taxon>
        <taxon>Stenosarchaea group</taxon>
        <taxon>Halobacteria</taxon>
        <taxon>Halobacteriales</taxon>
        <taxon>Halobacteriaceae</taxon>
        <taxon>Halospeciosus</taxon>
    </lineage>
</organism>
<dbReference type="PANTHER" id="PTHR43420">
    <property type="entry name" value="ACETYLTRANSFERASE"/>
    <property type="match status" value="1"/>
</dbReference>
<evidence type="ECO:0000256" key="1">
    <source>
        <dbReference type="ARBA" id="ARBA00022679"/>
    </source>
</evidence>
<name>A0ABD5Z1I2_9EURY</name>
<reference evidence="4 5" key="1">
    <citation type="journal article" date="2019" name="Int. J. Syst. Evol. Microbiol.">
        <title>The Global Catalogue of Microorganisms (GCM) 10K type strain sequencing project: providing services to taxonomists for standard genome sequencing and annotation.</title>
        <authorList>
            <consortium name="The Broad Institute Genomics Platform"/>
            <consortium name="The Broad Institute Genome Sequencing Center for Infectious Disease"/>
            <person name="Wu L."/>
            <person name="Ma J."/>
        </authorList>
    </citation>
    <scope>NUCLEOTIDE SEQUENCE [LARGE SCALE GENOMIC DNA]</scope>
    <source>
        <strain evidence="4 5">XZGYJ-43</strain>
    </source>
</reference>
<evidence type="ECO:0000313" key="4">
    <source>
        <dbReference type="EMBL" id="MFC7199054.1"/>
    </source>
</evidence>
<evidence type="ECO:0000259" key="3">
    <source>
        <dbReference type="PROSITE" id="PS51186"/>
    </source>
</evidence>
<keyword evidence="5" id="KW-1185">Reference proteome</keyword>
<keyword evidence="1 4" id="KW-0808">Transferase</keyword>
<keyword evidence="2 4" id="KW-0012">Acyltransferase</keyword>
<sequence length="163" mass="18751">MSATVEKRVVPPGSQEYLEEAWQLKERIREEEGLLKQRRGFFSDAYRRARVYLFVTTDAAGEEELVGFAATRRDGYLLFLAVDPEYRGEGFGERLVGQVADDAETVSCHARASNQNALDFYRHLGFSIERQIDNYYEDGEGAYYLRLGDRSTLRDRLSDVFGR</sequence>
<feature type="domain" description="N-acetyltransferase" evidence="3">
    <location>
        <begin position="8"/>
        <end position="150"/>
    </location>
</feature>
<gene>
    <name evidence="4" type="ORF">ACFQJ9_06435</name>
</gene>
<dbReference type="AlphaFoldDB" id="A0ABD5Z1I2"/>
<proteinExistence type="predicted"/>